<dbReference type="Pfam" id="PF24912">
    <property type="entry name" value="SH3_TNRC18"/>
    <property type="match status" value="1"/>
</dbReference>
<dbReference type="OrthoDB" id="6426227at2759"/>
<feature type="compositionally biased region" description="Basic residues" evidence="1">
    <location>
        <begin position="1730"/>
        <end position="1739"/>
    </location>
</feature>
<dbReference type="InterPro" id="IPR043151">
    <property type="entry name" value="BAH_sf"/>
</dbReference>
<feature type="compositionally biased region" description="Polar residues" evidence="1">
    <location>
        <begin position="1658"/>
        <end position="1671"/>
    </location>
</feature>
<feature type="compositionally biased region" description="Polar residues" evidence="1">
    <location>
        <begin position="956"/>
        <end position="971"/>
    </location>
</feature>
<feature type="compositionally biased region" description="Low complexity" evidence="1">
    <location>
        <begin position="1052"/>
        <end position="1066"/>
    </location>
</feature>
<feature type="compositionally biased region" description="Polar residues" evidence="1">
    <location>
        <begin position="485"/>
        <end position="495"/>
    </location>
</feature>
<feature type="compositionally biased region" description="Acidic residues" evidence="1">
    <location>
        <begin position="1858"/>
        <end position="1869"/>
    </location>
</feature>
<dbReference type="PANTHER" id="PTHR12505:SF24">
    <property type="entry name" value="PROTEIN WINGED EYE"/>
    <property type="match status" value="1"/>
</dbReference>
<feature type="region of interest" description="Disordered" evidence="1">
    <location>
        <begin position="399"/>
        <end position="418"/>
    </location>
</feature>
<gene>
    <name evidence="4" type="ORF">B7P43_G02300</name>
</gene>
<feature type="compositionally biased region" description="Polar residues" evidence="1">
    <location>
        <begin position="1600"/>
        <end position="1615"/>
    </location>
</feature>
<dbReference type="Pfam" id="PF21744">
    <property type="entry name" value="BAHCC1-like_Tudor"/>
    <property type="match status" value="1"/>
</dbReference>
<protein>
    <recommendedName>
        <fullName evidence="3">BAH domain-containing protein</fullName>
    </recommendedName>
</protein>
<feature type="compositionally biased region" description="Polar residues" evidence="1">
    <location>
        <begin position="1012"/>
        <end position="1031"/>
    </location>
</feature>
<feature type="region of interest" description="Disordered" evidence="1">
    <location>
        <begin position="231"/>
        <end position="263"/>
    </location>
</feature>
<name>A0A2J7RQI8_9NEOP</name>
<feature type="region of interest" description="Disordered" evidence="1">
    <location>
        <begin position="1574"/>
        <end position="1789"/>
    </location>
</feature>
<feature type="compositionally biased region" description="Low complexity" evidence="1">
    <location>
        <begin position="471"/>
        <end position="484"/>
    </location>
</feature>
<feature type="region of interest" description="Disordered" evidence="1">
    <location>
        <begin position="765"/>
        <end position="855"/>
    </location>
</feature>
<evidence type="ECO:0000313" key="4">
    <source>
        <dbReference type="EMBL" id="PNF43096.1"/>
    </source>
</evidence>
<feature type="compositionally biased region" description="Low complexity" evidence="1">
    <location>
        <begin position="234"/>
        <end position="253"/>
    </location>
</feature>
<dbReference type="EMBL" id="NEVH01001336">
    <property type="protein sequence ID" value="PNF43096.1"/>
    <property type="molecule type" value="Genomic_DNA"/>
</dbReference>
<feature type="region of interest" description="Disordered" evidence="1">
    <location>
        <begin position="300"/>
        <end position="343"/>
    </location>
</feature>
<comment type="caution">
    <text evidence="4">The sequence shown here is derived from an EMBL/GenBank/DDBJ whole genome shotgun (WGS) entry which is preliminary data.</text>
</comment>
<feature type="chain" id="PRO_5014347455" description="BAH domain-containing protein" evidence="2">
    <location>
        <begin position="38"/>
        <end position="2084"/>
    </location>
</feature>
<feature type="compositionally biased region" description="Low complexity" evidence="1">
    <location>
        <begin position="1771"/>
        <end position="1783"/>
    </location>
</feature>
<dbReference type="Gene3D" id="2.30.30.490">
    <property type="match status" value="1"/>
</dbReference>
<feature type="compositionally biased region" description="Pro residues" evidence="1">
    <location>
        <begin position="1038"/>
        <end position="1051"/>
    </location>
</feature>
<feature type="compositionally biased region" description="Basic and acidic residues" evidence="1">
    <location>
        <begin position="1628"/>
        <end position="1637"/>
    </location>
</feature>
<feature type="compositionally biased region" description="Polar residues" evidence="1">
    <location>
        <begin position="300"/>
        <end position="321"/>
    </location>
</feature>
<dbReference type="InterPro" id="IPR001025">
    <property type="entry name" value="BAH_dom"/>
</dbReference>
<keyword evidence="2" id="KW-0732">Signal</keyword>
<feature type="compositionally biased region" description="Low complexity" evidence="1">
    <location>
        <begin position="1639"/>
        <end position="1657"/>
    </location>
</feature>
<reference evidence="4 5" key="1">
    <citation type="submission" date="2017-12" db="EMBL/GenBank/DDBJ databases">
        <title>Hemimetabolous genomes reveal molecular basis of termite eusociality.</title>
        <authorList>
            <person name="Harrison M.C."/>
            <person name="Jongepier E."/>
            <person name="Robertson H.M."/>
            <person name="Arning N."/>
            <person name="Bitard-Feildel T."/>
            <person name="Chao H."/>
            <person name="Childers C.P."/>
            <person name="Dinh H."/>
            <person name="Doddapaneni H."/>
            <person name="Dugan S."/>
            <person name="Gowin J."/>
            <person name="Greiner C."/>
            <person name="Han Y."/>
            <person name="Hu H."/>
            <person name="Hughes D.S.T."/>
            <person name="Huylmans A.-K."/>
            <person name="Kemena C."/>
            <person name="Kremer L.P.M."/>
            <person name="Lee S.L."/>
            <person name="Lopez-Ezquerra A."/>
            <person name="Mallet L."/>
            <person name="Monroy-Kuhn J.M."/>
            <person name="Moser A."/>
            <person name="Murali S.C."/>
            <person name="Muzny D.M."/>
            <person name="Otani S."/>
            <person name="Piulachs M.-D."/>
            <person name="Poelchau M."/>
            <person name="Qu J."/>
            <person name="Schaub F."/>
            <person name="Wada-Katsumata A."/>
            <person name="Worley K.C."/>
            <person name="Xie Q."/>
            <person name="Ylla G."/>
            <person name="Poulsen M."/>
            <person name="Gibbs R.A."/>
            <person name="Schal C."/>
            <person name="Richards S."/>
            <person name="Belles X."/>
            <person name="Korb J."/>
            <person name="Bornberg-Bauer E."/>
        </authorList>
    </citation>
    <scope>NUCLEOTIDE SEQUENCE [LARGE SCALE GENOMIC DNA]</scope>
    <source>
        <tissue evidence="4">Whole body</tissue>
    </source>
</reference>
<feature type="region of interest" description="Disordered" evidence="1">
    <location>
        <begin position="951"/>
        <end position="982"/>
    </location>
</feature>
<feature type="region of interest" description="Disordered" evidence="1">
    <location>
        <begin position="629"/>
        <end position="651"/>
    </location>
</feature>
<feature type="region of interest" description="Disordered" evidence="1">
    <location>
        <begin position="1858"/>
        <end position="1915"/>
    </location>
</feature>
<dbReference type="Gene3D" id="2.30.30.140">
    <property type="match status" value="1"/>
</dbReference>
<dbReference type="PROSITE" id="PS51038">
    <property type="entry name" value="BAH"/>
    <property type="match status" value="1"/>
</dbReference>
<keyword evidence="5" id="KW-1185">Reference proteome</keyword>
<feature type="signal peptide" evidence="2">
    <location>
        <begin position="1"/>
        <end position="37"/>
    </location>
</feature>
<evidence type="ECO:0000256" key="2">
    <source>
        <dbReference type="SAM" id="SignalP"/>
    </source>
</evidence>
<dbReference type="SMART" id="SM00439">
    <property type="entry name" value="BAH"/>
    <property type="match status" value="1"/>
</dbReference>
<dbReference type="InterPro" id="IPR048924">
    <property type="entry name" value="BAHCC1-like_Tudor"/>
</dbReference>
<dbReference type="PANTHER" id="PTHR12505">
    <property type="entry name" value="PHD FINGER TRANSCRIPTION FACTOR"/>
    <property type="match status" value="1"/>
</dbReference>
<feature type="compositionally biased region" description="Basic residues" evidence="1">
    <location>
        <begin position="800"/>
        <end position="809"/>
    </location>
</feature>
<feature type="compositionally biased region" description="Low complexity" evidence="1">
    <location>
        <begin position="1167"/>
        <end position="1180"/>
    </location>
</feature>
<dbReference type="STRING" id="105785.A0A2J7RQI8"/>
<feature type="compositionally biased region" description="Basic and acidic residues" evidence="1">
    <location>
        <begin position="399"/>
        <end position="409"/>
    </location>
</feature>
<evidence type="ECO:0000313" key="5">
    <source>
        <dbReference type="Proteomes" id="UP000235965"/>
    </source>
</evidence>
<feature type="region of interest" description="Disordered" evidence="1">
    <location>
        <begin position="1012"/>
        <end position="1081"/>
    </location>
</feature>
<dbReference type="Pfam" id="PF01426">
    <property type="entry name" value="BAH"/>
    <property type="match status" value="1"/>
</dbReference>
<accession>A0A2J7RQI8</accession>
<feature type="compositionally biased region" description="Low complexity" evidence="1">
    <location>
        <begin position="631"/>
        <end position="647"/>
    </location>
</feature>
<feature type="compositionally biased region" description="Polar residues" evidence="1">
    <location>
        <begin position="1393"/>
        <end position="1404"/>
    </location>
</feature>
<evidence type="ECO:0000259" key="3">
    <source>
        <dbReference type="PROSITE" id="PS51038"/>
    </source>
</evidence>
<evidence type="ECO:0000256" key="1">
    <source>
        <dbReference type="SAM" id="MobiDB-lite"/>
    </source>
</evidence>
<proteinExistence type="predicted"/>
<feature type="region of interest" description="Disordered" evidence="1">
    <location>
        <begin position="1274"/>
        <end position="1306"/>
    </location>
</feature>
<feature type="compositionally biased region" description="Polar residues" evidence="1">
    <location>
        <begin position="1135"/>
        <end position="1161"/>
    </location>
</feature>
<dbReference type="InterPro" id="IPR056841">
    <property type="entry name" value="TNRC18_BAHCC1-like_SH3"/>
</dbReference>
<feature type="compositionally biased region" description="Basic residues" evidence="1">
    <location>
        <begin position="1067"/>
        <end position="1079"/>
    </location>
</feature>
<feature type="region of interest" description="Disordered" evidence="1">
    <location>
        <begin position="1113"/>
        <end position="1206"/>
    </location>
</feature>
<dbReference type="GO" id="GO:0003682">
    <property type="term" value="F:chromatin binding"/>
    <property type="evidence" value="ECO:0007669"/>
    <property type="project" value="InterPro"/>
</dbReference>
<feature type="compositionally biased region" description="Low complexity" evidence="1">
    <location>
        <begin position="1345"/>
        <end position="1363"/>
    </location>
</feature>
<dbReference type="CDD" id="cd04714">
    <property type="entry name" value="BAH_BAHCC1"/>
    <property type="match status" value="1"/>
</dbReference>
<feature type="domain" description="BAH" evidence="3">
    <location>
        <begin position="1956"/>
        <end position="2081"/>
    </location>
</feature>
<organism evidence="4 5">
    <name type="scientific">Cryptotermes secundus</name>
    <dbReference type="NCBI Taxonomy" id="105785"/>
    <lineage>
        <taxon>Eukaryota</taxon>
        <taxon>Metazoa</taxon>
        <taxon>Ecdysozoa</taxon>
        <taxon>Arthropoda</taxon>
        <taxon>Hexapoda</taxon>
        <taxon>Insecta</taxon>
        <taxon>Pterygota</taxon>
        <taxon>Neoptera</taxon>
        <taxon>Polyneoptera</taxon>
        <taxon>Dictyoptera</taxon>
        <taxon>Blattodea</taxon>
        <taxon>Blattoidea</taxon>
        <taxon>Termitoidae</taxon>
        <taxon>Kalotermitidae</taxon>
        <taxon>Cryptotermitinae</taxon>
        <taxon>Cryptotermes</taxon>
    </lineage>
</organism>
<feature type="compositionally biased region" description="Basic and acidic residues" evidence="1">
    <location>
        <begin position="1888"/>
        <end position="1915"/>
    </location>
</feature>
<feature type="region of interest" description="Disordered" evidence="1">
    <location>
        <begin position="1345"/>
        <end position="1409"/>
    </location>
</feature>
<dbReference type="InterPro" id="IPR052429">
    <property type="entry name" value="BAH_domain_protein"/>
</dbReference>
<feature type="compositionally biased region" description="Low complexity" evidence="1">
    <location>
        <begin position="771"/>
        <end position="795"/>
    </location>
</feature>
<sequence length="2084" mass="223605">MATFCSSRHCCLRKTILPDSSMLVLLVVCSAVLQSQCDERSTNGLAPWAATASHNPALTPPTLWQYPAHVPVQLGPTEHLPLPPVGYQLVRDPITGHFLLIPATNIEHLQRAVLWPGYPTTTATVQPSLQVTTTQQPATQHIQLFEPAEPPEYLAAPATRILVQPQLTIATAAAATAVTVATDTIQGVAKRTTKQQATTLIKIEPAHAVSECNGGTTTGIVVDNTNLKPVHRMSPVSTSRSTTTDVSVATNTTPAPQTGSMFPTGATTATTALQAHFYYEHHTHHPTATTTAAIVQLSQTPQPSASVQTDNGKRSQATSPVNPAETCLTPPPETTTSQSECEDASASTTAAAVCGTLDQGNVQQQAPVTVQDASNQTDTPPVSEDENCCESVPLQEKLHPHDLQPKQEVPESSSSDVKPLCNEVPSTFEARPHDDSHVVDLSGLELLSNSIEQFENHHIHHSDGVIKGDNSSTSVSEVSSHVPSKLQTCSGSLSDTKPEIPDSRPADEKAAETLQMLCQQSAVNQMKPSAEKLSVRDDLESTFNDDESAFGENCDSKDVNATSGQISTSSFSDSADNNAECAKVFGDMCLNQVCERVETVARSLNGGTNMLGGLGLLCALAEQRFMEEVATTTENSPSTSESSGVTGDDIHNSSSLDLSAKLLGTSPEVAGAGMDVNRNYKTRKSERECKKFIANKVMQYYHHHSGTGNSSGSSSPQHCSQQMLQAQQVVSLCASPSSSSAEIMDAMELNMRMKLAELQRKYREKQRELSKLTPKKSSLSDVSSNEVSDVAVSASPAKRGPGRPRKKCNKLCFDSPPLSPPGGAVLGAPRPRVGRPSQLKSRDAHGLASARELPPPVLEKVTELTARPRSRFDTDDDCAAPKLKASKLDILKPPTLTANRILTCAKFKPSAVAGNNNNIVTKGLKLPQCNVNLVKLATNHQGNVTKVKDACGKPGNESSGTCKSTGASLSVPTGEGRSKHGSITSVTELTVVDKQRSGENDPLFWFKTVASKSANAPKSQQHGTNSPSLEITESPKPKLSPSPPPLSPSLPPCLSSSSSTSSTSSSSKKRKVGRPKKHFSVTGREIATETIVAKKPKSKSSLVGLLLSKSRHAKPLHMKPAHSLSHKPVIDSHGDSSVPSYSSRVIASHKLNGNSSGSTSLYHKPLSNSSRSNANNYSDSETNGFTKVSGISAGNERESNGVMSKASGTCLTLTERKPNKIRPKLKAEAKVKTWSWCEDEDAVPMDWPGSKVKPVEPVTTPPALLSQTCWTKKSEVKMEKPAAKAPTTSTSEVSRSRKRKSASNDSKLVTVAVTSTATVMTSGLNTSTVTTTTATTTAAVTTTTTTTTSAAAATTTTTTTSSSKPSKKAKLVRERRDKHTADGPSPAKKQKRTSPSFGQGTASSESEDIPLSMLSKQTTAAVPSLSTASCQLTQEHLNTEKQRALTVICGLFYAGTLSGIQAPDIYGITLDGERGNRPHIYPREEILQNTIIEVRPTNISELTPGTRVCAYWSQQYRCLYPGTVAQPSSPDPELDLHFVNVEFDDGDSGRINLDDIRLLPADYPIVEYNQEPAWGSGKRRRRNSGASCESRSKDRRASAETANSAKSAGATQKQVRQTKETTPAADKNTAESSEKKQQPVAASPKASPAAKNNSKVSGVTSAGKTNVTSCTAEIPKVPMDNDVTGKTELSDRSSSSTSDRERKRLKKRRREKLKRLLASATGESGLTGGLKKHRKKHRCSGGEERCRHKRHHKRHRKHRHRNHNSSRNKDSSSGSSSADSGSRPGLADGDALSRLSPVLEQLDILEIQQTAIRQLTTEQEAVAASSTVVTPPVTTVTATQNTKAGGAQSTVVIADADGSDTEAEQEEAADTATDVPKPTGSSVTSTTDSKKAKKEKEVVKPKKGRDRQPSVESRSKMAAFLPARQLWGWSGRGFKRPGAKGRGKKEFYKAIQRGKETIRVGDSAVFLSTGRPDRPYIGRIESMWESWGTNMVVRVKWFYHPEETNGCPAQLQYPGALFESPHVDENDVQTISHKCEVLPLEGYTGRLGSEPQRYSTVYDNNDVYYLAGYYDPTTSQLTLEPGVV</sequence>
<feature type="compositionally biased region" description="Basic residues" evidence="1">
    <location>
        <begin position="1747"/>
        <end position="1766"/>
    </location>
</feature>
<feature type="compositionally biased region" description="Basic residues" evidence="1">
    <location>
        <begin position="1703"/>
        <end position="1715"/>
    </location>
</feature>
<feature type="compositionally biased region" description="Basic and acidic residues" evidence="1">
    <location>
        <begin position="1371"/>
        <end position="1381"/>
    </location>
</feature>
<dbReference type="Proteomes" id="UP000235965">
    <property type="component" value="Unassembled WGS sequence"/>
</dbReference>
<feature type="region of interest" description="Disordered" evidence="1">
    <location>
        <begin position="461"/>
        <end position="504"/>
    </location>
</feature>
<dbReference type="InParanoid" id="A0A2J7RQI8"/>